<evidence type="ECO:0000259" key="4">
    <source>
        <dbReference type="PROSITE" id="PS51077"/>
    </source>
</evidence>
<dbReference type="Pfam" id="PF01614">
    <property type="entry name" value="IclR_C"/>
    <property type="match status" value="1"/>
</dbReference>
<keyword evidence="1" id="KW-0805">Transcription regulation</keyword>
<dbReference type="SMART" id="SM00346">
    <property type="entry name" value="HTH_ICLR"/>
    <property type="match status" value="1"/>
</dbReference>
<dbReference type="InterPro" id="IPR036390">
    <property type="entry name" value="WH_DNA-bd_sf"/>
</dbReference>
<dbReference type="InterPro" id="IPR005471">
    <property type="entry name" value="Tscrpt_reg_IclR_N"/>
</dbReference>
<evidence type="ECO:0000256" key="2">
    <source>
        <dbReference type="ARBA" id="ARBA00023125"/>
    </source>
</evidence>
<dbReference type="InterPro" id="IPR050707">
    <property type="entry name" value="HTH_MetabolicPath_Reg"/>
</dbReference>
<evidence type="ECO:0000259" key="5">
    <source>
        <dbReference type="PROSITE" id="PS51078"/>
    </source>
</evidence>
<dbReference type="SUPFAM" id="SSF46785">
    <property type="entry name" value="Winged helix' DNA-binding domain"/>
    <property type="match status" value="1"/>
</dbReference>
<proteinExistence type="predicted"/>
<name>A0ABP5IFB5_9ACTN</name>
<dbReference type="InterPro" id="IPR036388">
    <property type="entry name" value="WH-like_DNA-bd_sf"/>
</dbReference>
<dbReference type="PROSITE" id="PS51077">
    <property type="entry name" value="HTH_ICLR"/>
    <property type="match status" value="1"/>
</dbReference>
<gene>
    <name evidence="6" type="ORF">GCM10009801_66530</name>
</gene>
<dbReference type="EMBL" id="BAAAPE010000016">
    <property type="protein sequence ID" value="GAA2096738.1"/>
    <property type="molecule type" value="Genomic_DNA"/>
</dbReference>
<protein>
    <submittedName>
        <fullName evidence="6">IclR family transcriptional regulator</fullName>
    </submittedName>
</protein>
<accession>A0ABP5IFB5</accession>
<dbReference type="InterPro" id="IPR014757">
    <property type="entry name" value="Tscrpt_reg_IclR_C"/>
</dbReference>
<feature type="domain" description="HTH iclR-type" evidence="4">
    <location>
        <begin position="5"/>
        <end position="68"/>
    </location>
</feature>
<evidence type="ECO:0000256" key="3">
    <source>
        <dbReference type="ARBA" id="ARBA00023163"/>
    </source>
</evidence>
<dbReference type="Proteomes" id="UP001500016">
    <property type="component" value="Unassembled WGS sequence"/>
</dbReference>
<organism evidence="6 7">
    <name type="scientific">Streptomyces albiaxialis</name>
    <dbReference type="NCBI Taxonomy" id="329523"/>
    <lineage>
        <taxon>Bacteria</taxon>
        <taxon>Bacillati</taxon>
        <taxon>Actinomycetota</taxon>
        <taxon>Actinomycetes</taxon>
        <taxon>Kitasatosporales</taxon>
        <taxon>Streptomycetaceae</taxon>
        <taxon>Streptomyces</taxon>
    </lineage>
</organism>
<feature type="domain" description="IclR-ED" evidence="5">
    <location>
        <begin position="69"/>
        <end position="256"/>
    </location>
</feature>
<dbReference type="PANTHER" id="PTHR30136:SF2">
    <property type="entry name" value="TRANSCRIPTIONAL REGULATOR ICLR"/>
    <property type="match status" value="1"/>
</dbReference>
<comment type="caution">
    <text evidence="6">The sequence shown here is derived from an EMBL/GenBank/DDBJ whole genome shotgun (WGS) entry which is preliminary data.</text>
</comment>
<dbReference type="Pfam" id="PF09339">
    <property type="entry name" value="HTH_IclR"/>
    <property type="match status" value="1"/>
</dbReference>
<dbReference type="RefSeq" id="WP_344533570.1">
    <property type="nucleotide sequence ID" value="NZ_BAAAPE010000016.1"/>
</dbReference>
<keyword evidence="3" id="KW-0804">Transcription</keyword>
<keyword evidence="7" id="KW-1185">Reference proteome</keyword>
<dbReference type="PANTHER" id="PTHR30136">
    <property type="entry name" value="HELIX-TURN-HELIX TRANSCRIPTIONAL REGULATOR, ICLR FAMILY"/>
    <property type="match status" value="1"/>
</dbReference>
<sequence>MGRLVPAVTRALDILELFLEGDGTLSAPDITRRLQLPRTTVHELVTTLTARSYLASVPDQPGRYRLGVRAYQLGSRYAEQLDLAAEGQQVAREVAETCDETVHVAVLEGLDVIYIAKVDSIHAVRMVSAAGRRLPAHCTSVGKMLLASLPPEELEARLDEETGDGALVAMTPNSITDPDALRAALPAVRASGVAVEHRESNPDVSCVAAPVRDSSGRVVAALSISVPVIRWSDAREAELSELAVKGARDLSVRLGHRGSDR</sequence>
<reference evidence="7" key="1">
    <citation type="journal article" date="2019" name="Int. J. Syst. Evol. Microbiol.">
        <title>The Global Catalogue of Microorganisms (GCM) 10K type strain sequencing project: providing services to taxonomists for standard genome sequencing and annotation.</title>
        <authorList>
            <consortium name="The Broad Institute Genomics Platform"/>
            <consortium name="The Broad Institute Genome Sequencing Center for Infectious Disease"/>
            <person name="Wu L."/>
            <person name="Ma J."/>
        </authorList>
    </citation>
    <scope>NUCLEOTIDE SEQUENCE [LARGE SCALE GENOMIC DNA]</scope>
    <source>
        <strain evidence="7">JCM 15478</strain>
    </source>
</reference>
<evidence type="ECO:0000256" key="1">
    <source>
        <dbReference type="ARBA" id="ARBA00023015"/>
    </source>
</evidence>
<dbReference type="SUPFAM" id="SSF55781">
    <property type="entry name" value="GAF domain-like"/>
    <property type="match status" value="1"/>
</dbReference>
<keyword evidence="2" id="KW-0238">DNA-binding</keyword>
<evidence type="ECO:0000313" key="7">
    <source>
        <dbReference type="Proteomes" id="UP001500016"/>
    </source>
</evidence>
<dbReference type="Gene3D" id="3.30.450.40">
    <property type="match status" value="1"/>
</dbReference>
<dbReference type="PROSITE" id="PS51078">
    <property type="entry name" value="ICLR_ED"/>
    <property type="match status" value="1"/>
</dbReference>
<dbReference type="InterPro" id="IPR029016">
    <property type="entry name" value="GAF-like_dom_sf"/>
</dbReference>
<dbReference type="Gene3D" id="1.10.10.10">
    <property type="entry name" value="Winged helix-like DNA-binding domain superfamily/Winged helix DNA-binding domain"/>
    <property type="match status" value="1"/>
</dbReference>
<evidence type="ECO:0000313" key="6">
    <source>
        <dbReference type="EMBL" id="GAA2096738.1"/>
    </source>
</evidence>